<organism evidence="1 2">
    <name type="scientific">Gossypium arboreum</name>
    <name type="common">Tree cotton</name>
    <name type="synonym">Gossypium nanking</name>
    <dbReference type="NCBI Taxonomy" id="29729"/>
    <lineage>
        <taxon>Eukaryota</taxon>
        <taxon>Viridiplantae</taxon>
        <taxon>Streptophyta</taxon>
        <taxon>Embryophyta</taxon>
        <taxon>Tracheophyta</taxon>
        <taxon>Spermatophyta</taxon>
        <taxon>Magnoliopsida</taxon>
        <taxon>eudicotyledons</taxon>
        <taxon>Gunneridae</taxon>
        <taxon>Pentapetalae</taxon>
        <taxon>rosids</taxon>
        <taxon>malvids</taxon>
        <taxon>Malvales</taxon>
        <taxon>Malvaceae</taxon>
        <taxon>Malvoideae</taxon>
        <taxon>Gossypium</taxon>
    </lineage>
</organism>
<accession>A0ABR0P202</accession>
<dbReference type="EMBL" id="JARKNE010000008">
    <property type="protein sequence ID" value="KAK5811614.1"/>
    <property type="molecule type" value="Genomic_DNA"/>
</dbReference>
<evidence type="ECO:0000313" key="1">
    <source>
        <dbReference type="EMBL" id="KAK5811614.1"/>
    </source>
</evidence>
<sequence>MKIISADCVIRFFSLDLAEWVNANLRRSFRLDLVELNLEFTLRFCVGCCGRIETSAFSSRVEDPEIPKLRWIYGAHPTMDGSKSKLIERLVETEIGR</sequence>
<keyword evidence="2" id="KW-1185">Reference proteome</keyword>
<evidence type="ECO:0000313" key="2">
    <source>
        <dbReference type="Proteomes" id="UP001358586"/>
    </source>
</evidence>
<name>A0ABR0P202_GOSAR</name>
<comment type="caution">
    <text evidence="1">The sequence shown here is derived from an EMBL/GenBank/DDBJ whole genome shotgun (WGS) entry which is preliminary data.</text>
</comment>
<proteinExistence type="predicted"/>
<reference evidence="1 2" key="1">
    <citation type="submission" date="2023-03" db="EMBL/GenBank/DDBJ databases">
        <title>WGS of Gossypium arboreum.</title>
        <authorList>
            <person name="Yu D."/>
        </authorList>
    </citation>
    <scope>NUCLEOTIDE SEQUENCE [LARGE SCALE GENOMIC DNA]</scope>
    <source>
        <tissue evidence="1">Leaf</tissue>
    </source>
</reference>
<protein>
    <submittedName>
        <fullName evidence="1">Uncharacterized protein</fullName>
    </submittedName>
</protein>
<dbReference type="Proteomes" id="UP001358586">
    <property type="component" value="Chromosome 8"/>
</dbReference>
<gene>
    <name evidence="1" type="ORF">PVK06_026964</name>
</gene>